<feature type="compositionally biased region" description="Low complexity" evidence="1">
    <location>
        <begin position="47"/>
        <end position="71"/>
    </location>
</feature>
<reference evidence="2" key="1">
    <citation type="submission" date="2019-02" db="EMBL/GenBank/DDBJ databases">
        <title>Draft genome of the type strain Pelomonas aquatica CCUG 52575T.</title>
        <authorList>
            <person name="Gomila M."/>
            <person name="Lalucat J."/>
        </authorList>
    </citation>
    <scope>NUCLEOTIDE SEQUENCE</scope>
    <source>
        <strain evidence="2">CCUG 52575</strain>
    </source>
</reference>
<dbReference type="RefSeq" id="WP_268149500.1">
    <property type="nucleotide sequence ID" value="NZ_JAPPUW010000007.1"/>
</dbReference>
<dbReference type="EMBL" id="SGUG01000020">
    <property type="protein sequence ID" value="MDG0863683.1"/>
    <property type="molecule type" value="Genomic_DNA"/>
</dbReference>
<organism evidence="2 3">
    <name type="scientific">Pelomonas aquatica</name>
    <dbReference type="NCBI Taxonomy" id="431058"/>
    <lineage>
        <taxon>Bacteria</taxon>
        <taxon>Pseudomonadati</taxon>
        <taxon>Pseudomonadota</taxon>
        <taxon>Betaproteobacteria</taxon>
        <taxon>Burkholderiales</taxon>
        <taxon>Sphaerotilaceae</taxon>
        <taxon>Roseateles</taxon>
    </lineage>
</organism>
<accession>A0A9X4R8X3</accession>
<protein>
    <submittedName>
        <fullName evidence="2">Uncharacterized protein</fullName>
    </submittedName>
</protein>
<sequence length="412" mass="42934">MKRRWLVFGPGLLLAVVCVLLLRPAPRPLAAVPPSVPVAAQLPQEAAPASSASPARAASAAGPAMDASSAPGPDGDFVEICGVGSVKRSEFERERGSGEPRPAWAQAMDQQYENALGEVLGRLSAGTTSQRVAAAVMRGDLEGAARLAHASGDWKAYRLALRACRKDRDYRSAVMRHNGLRPALAASGIATPELAAPGPEPAACAALSLERLEAMDPGDASPWLLRLSDSQDRADAVGVSEALFQIAQRSRLSGSTRPLGEAVLEVVGDEPTLAEVSALVAAVGIDAASTLDDSLLLVGRSCRANALRDANLRQLCGRVVQRMPDLARDVNEAGALYSLEERLGLAHGGRGLSPEDRQRVLQAFAGGSLGAVESLSCSGMKAIGRQAVNMKRVGELRFARALLMAGAASAPH</sequence>
<evidence type="ECO:0000313" key="3">
    <source>
        <dbReference type="Proteomes" id="UP001152766"/>
    </source>
</evidence>
<feature type="region of interest" description="Disordered" evidence="1">
    <location>
        <begin position="47"/>
        <end position="73"/>
    </location>
</feature>
<keyword evidence="3" id="KW-1185">Reference proteome</keyword>
<dbReference type="Proteomes" id="UP001152766">
    <property type="component" value="Unassembled WGS sequence"/>
</dbReference>
<proteinExistence type="predicted"/>
<evidence type="ECO:0000256" key="1">
    <source>
        <dbReference type="SAM" id="MobiDB-lite"/>
    </source>
</evidence>
<evidence type="ECO:0000313" key="2">
    <source>
        <dbReference type="EMBL" id="MDG0863683.1"/>
    </source>
</evidence>
<name>A0A9X4R8X3_9BURK</name>
<gene>
    <name evidence="2" type="ORF">EXJ73_14545</name>
</gene>
<comment type="caution">
    <text evidence="2">The sequence shown here is derived from an EMBL/GenBank/DDBJ whole genome shotgun (WGS) entry which is preliminary data.</text>
</comment>
<dbReference type="AlphaFoldDB" id="A0A9X4R8X3"/>